<dbReference type="EMBL" id="CM042027">
    <property type="protein sequence ID" value="KAI3801552.1"/>
    <property type="molecule type" value="Genomic_DNA"/>
</dbReference>
<name>A0ACB9I3A9_9ASTR</name>
<dbReference type="Proteomes" id="UP001056120">
    <property type="component" value="Linkage Group LG10"/>
</dbReference>
<reference evidence="1 2" key="2">
    <citation type="journal article" date="2022" name="Mol. Ecol. Resour.">
        <title>The genomes of chicory, endive, great burdock and yacon provide insights into Asteraceae paleo-polyploidization history and plant inulin production.</title>
        <authorList>
            <person name="Fan W."/>
            <person name="Wang S."/>
            <person name="Wang H."/>
            <person name="Wang A."/>
            <person name="Jiang F."/>
            <person name="Liu H."/>
            <person name="Zhao H."/>
            <person name="Xu D."/>
            <person name="Zhang Y."/>
        </authorList>
    </citation>
    <scope>NUCLEOTIDE SEQUENCE [LARGE SCALE GENOMIC DNA]</scope>
    <source>
        <strain evidence="2">cv. Yunnan</strain>
        <tissue evidence="1">Leaves</tissue>
    </source>
</reference>
<evidence type="ECO:0000313" key="2">
    <source>
        <dbReference type="Proteomes" id="UP001056120"/>
    </source>
</evidence>
<gene>
    <name evidence="1" type="ORF">L1987_29660</name>
</gene>
<protein>
    <submittedName>
        <fullName evidence="1">Uncharacterized protein</fullName>
    </submittedName>
</protein>
<accession>A0ACB9I3A9</accession>
<organism evidence="1 2">
    <name type="scientific">Smallanthus sonchifolius</name>
    <dbReference type="NCBI Taxonomy" id="185202"/>
    <lineage>
        <taxon>Eukaryota</taxon>
        <taxon>Viridiplantae</taxon>
        <taxon>Streptophyta</taxon>
        <taxon>Embryophyta</taxon>
        <taxon>Tracheophyta</taxon>
        <taxon>Spermatophyta</taxon>
        <taxon>Magnoliopsida</taxon>
        <taxon>eudicotyledons</taxon>
        <taxon>Gunneridae</taxon>
        <taxon>Pentapetalae</taxon>
        <taxon>asterids</taxon>
        <taxon>campanulids</taxon>
        <taxon>Asterales</taxon>
        <taxon>Asteraceae</taxon>
        <taxon>Asteroideae</taxon>
        <taxon>Heliantheae alliance</taxon>
        <taxon>Millerieae</taxon>
        <taxon>Smallanthus</taxon>
    </lineage>
</organism>
<reference evidence="2" key="1">
    <citation type="journal article" date="2022" name="Mol. Ecol. Resour.">
        <title>The genomes of chicory, endive, great burdock and yacon provide insights into Asteraceae palaeo-polyploidization history and plant inulin production.</title>
        <authorList>
            <person name="Fan W."/>
            <person name="Wang S."/>
            <person name="Wang H."/>
            <person name="Wang A."/>
            <person name="Jiang F."/>
            <person name="Liu H."/>
            <person name="Zhao H."/>
            <person name="Xu D."/>
            <person name="Zhang Y."/>
        </authorList>
    </citation>
    <scope>NUCLEOTIDE SEQUENCE [LARGE SCALE GENOMIC DNA]</scope>
    <source>
        <strain evidence="2">cv. Yunnan</strain>
    </source>
</reference>
<proteinExistence type="predicted"/>
<comment type="caution">
    <text evidence="1">The sequence shown here is derived from an EMBL/GenBank/DDBJ whole genome shotgun (WGS) entry which is preliminary data.</text>
</comment>
<keyword evidence="2" id="KW-1185">Reference proteome</keyword>
<evidence type="ECO:0000313" key="1">
    <source>
        <dbReference type="EMBL" id="KAI3801552.1"/>
    </source>
</evidence>
<sequence>MRYQKLQGGNGATRIVVDRRKYQEVGENDGESSLQTMSLNLGLPTRSEMKRLMQAYMILMALDRYFQDAADCSWGNNEDEENLFLVVICSFWGHVVGHGNGSLWGLQP</sequence>